<dbReference type="GO" id="GO:0016787">
    <property type="term" value="F:hydrolase activity"/>
    <property type="evidence" value="ECO:0007669"/>
    <property type="project" value="UniProtKB-KW"/>
</dbReference>
<feature type="signal peptide" evidence="2">
    <location>
        <begin position="1"/>
        <end position="26"/>
    </location>
</feature>
<dbReference type="PROSITE" id="PS51782">
    <property type="entry name" value="LYSM"/>
    <property type="match status" value="1"/>
</dbReference>
<protein>
    <submittedName>
        <fullName evidence="5">Multifunctional 2',3'-cyclic-nucleotide 2'-phosphodiesterase/5'-nucleotidase/3'-nucleotidase</fullName>
    </submittedName>
</protein>
<feature type="domain" description="LysM" evidence="4">
    <location>
        <begin position="583"/>
        <end position="627"/>
    </location>
</feature>
<gene>
    <name evidence="5" type="ORF">AR543_08185</name>
</gene>
<dbReference type="KEGG" id="pbv:AR543_08185"/>
<dbReference type="SUPFAM" id="SSF56300">
    <property type="entry name" value="Metallo-dependent phosphatases"/>
    <property type="match status" value="1"/>
</dbReference>
<evidence type="ECO:0000313" key="6">
    <source>
        <dbReference type="Proteomes" id="UP000078148"/>
    </source>
</evidence>
<dbReference type="Pfam" id="PF02872">
    <property type="entry name" value="5_nucleotid_C"/>
    <property type="match status" value="1"/>
</dbReference>
<feature type="region of interest" description="Disordered" evidence="3">
    <location>
        <begin position="521"/>
        <end position="580"/>
    </location>
</feature>
<keyword evidence="2" id="KW-0547">Nucleotide-binding</keyword>
<dbReference type="SUPFAM" id="SSF55816">
    <property type="entry name" value="5'-nucleotidase (syn. UDP-sugar hydrolase), C-terminal domain"/>
    <property type="match status" value="1"/>
</dbReference>
<dbReference type="GO" id="GO:0009166">
    <property type="term" value="P:nucleotide catabolic process"/>
    <property type="evidence" value="ECO:0007669"/>
    <property type="project" value="InterPro"/>
</dbReference>
<evidence type="ECO:0000259" key="4">
    <source>
        <dbReference type="PROSITE" id="PS51782"/>
    </source>
</evidence>
<dbReference type="GO" id="GO:0030288">
    <property type="term" value="C:outer membrane-bounded periplasmic space"/>
    <property type="evidence" value="ECO:0007669"/>
    <property type="project" value="TreeGrafter"/>
</dbReference>
<evidence type="ECO:0000313" key="5">
    <source>
        <dbReference type="EMBL" id="ANF95986.1"/>
    </source>
</evidence>
<feature type="compositionally biased region" description="Low complexity" evidence="3">
    <location>
        <begin position="529"/>
        <end position="553"/>
    </location>
</feature>
<comment type="similarity">
    <text evidence="2">Belongs to the 5'-nucleotidase family.</text>
</comment>
<evidence type="ECO:0000256" key="1">
    <source>
        <dbReference type="ARBA" id="ARBA00022729"/>
    </source>
</evidence>
<accession>A0A172ZEB4</accession>
<dbReference type="Gene3D" id="3.10.350.10">
    <property type="entry name" value="LysM domain"/>
    <property type="match status" value="1"/>
</dbReference>
<proteinExistence type="inferred from homology"/>
<dbReference type="CDD" id="cd00845">
    <property type="entry name" value="MPP_UshA_N_like"/>
    <property type="match status" value="1"/>
</dbReference>
<dbReference type="CDD" id="cd00118">
    <property type="entry name" value="LysM"/>
    <property type="match status" value="1"/>
</dbReference>
<keyword evidence="2" id="KW-0378">Hydrolase</keyword>
<dbReference type="PRINTS" id="PR01607">
    <property type="entry name" value="APYRASEFAMLY"/>
</dbReference>
<dbReference type="InterPro" id="IPR036907">
    <property type="entry name" value="5'-Nucleotdase_C_sf"/>
</dbReference>
<dbReference type="InterPro" id="IPR029052">
    <property type="entry name" value="Metallo-depent_PP-like"/>
</dbReference>
<feature type="chain" id="PRO_5039760754" evidence="2">
    <location>
        <begin position="27"/>
        <end position="631"/>
    </location>
</feature>
<name>A0A172ZEB4_9BACL</name>
<dbReference type="Gene3D" id="3.90.780.10">
    <property type="entry name" value="5'-Nucleotidase, C-terminal domain"/>
    <property type="match status" value="1"/>
</dbReference>
<evidence type="ECO:0000256" key="3">
    <source>
        <dbReference type="SAM" id="MobiDB-lite"/>
    </source>
</evidence>
<dbReference type="OrthoDB" id="9801679at2"/>
<dbReference type="InterPro" id="IPR004843">
    <property type="entry name" value="Calcineurin-like_PHP"/>
</dbReference>
<dbReference type="PANTHER" id="PTHR11575:SF24">
    <property type="entry name" value="5'-NUCLEOTIDASE"/>
    <property type="match status" value="1"/>
</dbReference>
<dbReference type="InterPro" id="IPR036779">
    <property type="entry name" value="LysM_dom_sf"/>
</dbReference>
<dbReference type="RefSeq" id="WP_060533431.1">
    <property type="nucleotide sequence ID" value="NZ_CP013023.1"/>
</dbReference>
<dbReference type="SUPFAM" id="SSF54106">
    <property type="entry name" value="LysM domain"/>
    <property type="match status" value="1"/>
</dbReference>
<evidence type="ECO:0000256" key="2">
    <source>
        <dbReference type="RuleBase" id="RU362119"/>
    </source>
</evidence>
<dbReference type="InterPro" id="IPR006179">
    <property type="entry name" value="5_nucleotidase/apyrase"/>
</dbReference>
<dbReference type="AlphaFoldDB" id="A0A172ZEB4"/>
<dbReference type="Pfam" id="PF01476">
    <property type="entry name" value="LysM"/>
    <property type="match status" value="1"/>
</dbReference>
<dbReference type="InterPro" id="IPR008334">
    <property type="entry name" value="5'-Nucleotdase_C"/>
</dbReference>
<dbReference type="Proteomes" id="UP000078148">
    <property type="component" value="Chromosome"/>
</dbReference>
<dbReference type="InterPro" id="IPR018392">
    <property type="entry name" value="LysM"/>
</dbReference>
<keyword evidence="6" id="KW-1185">Reference proteome</keyword>
<dbReference type="STRING" id="1616788.AR543_08185"/>
<dbReference type="EMBL" id="CP013023">
    <property type="protein sequence ID" value="ANF95986.1"/>
    <property type="molecule type" value="Genomic_DNA"/>
</dbReference>
<reference evidence="6" key="1">
    <citation type="submission" date="2015-10" db="EMBL/GenBank/DDBJ databases">
        <title>Genome of Paenibacillus bovis sp. nov.</title>
        <authorList>
            <person name="Wu Z."/>
            <person name="Gao C."/>
            <person name="Liu Z."/>
            <person name="Zheng H."/>
        </authorList>
    </citation>
    <scope>NUCLEOTIDE SEQUENCE [LARGE SCALE GENOMIC DNA]</scope>
    <source>
        <strain evidence="6">BD3526</strain>
    </source>
</reference>
<organism evidence="5 6">
    <name type="scientific">Paenibacillus bovis</name>
    <dbReference type="NCBI Taxonomy" id="1616788"/>
    <lineage>
        <taxon>Bacteria</taxon>
        <taxon>Bacillati</taxon>
        <taxon>Bacillota</taxon>
        <taxon>Bacilli</taxon>
        <taxon>Bacillales</taxon>
        <taxon>Paenibacillaceae</taxon>
        <taxon>Paenibacillus</taxon>
    </lineage>
</organism>
<keyword evidence="1 2" id="KW-0732">Signal</keyword>
<dbReference type="PANTHER" id="PTHR11575">
    <property type="entry name" value="5'-NUCLEOTIDASE-RELATED"/>
    <property type="match status" value="1"/>
</dbReference>
<dbReference type="SMART" id="SM00257">
    <property type="entry name" value="LysM"/>
    <property type="match status" value="1"/>
</dbReference>
<dbReference type="Gene3D" id="3.60.21.10">
    <property type="match status" value="1"/>
</dbReference>
<reference evidence="5 6" key="2">
    <citation type="journal article" date="2016" name="Int. J. Syst. Evol. Microbiol.">
        <title>Paenibacillus bovis sp. nov., isolated from raw yak (Bos grunniens) milk.</title>
        <authorList>
            <person name="Gao C."/>
            <person name="Han J."/>
            <person name="Liu Z."/>
            <person name="Xu X."/>
            <person name="Hang F."/>
            <person name="Wu Z."/>
        </authorList>
    </citation>
    <scope>NUCLEOTIDE SEQUENCE [LARGE SCALE GENOMIC DNA]</scope>
    <source>
        <strain evidence="5 6">BD3526</strain>
    </source>
</reference>
<dbReference type="Pfam" id="PF00149">
    <property type="entry name" value="Metallophos"/>
    <property type="match status" value="1"/>
</dbReference>
<dbReference type="GO" id="GO:0000166">
    <property type="term" value="F:nucleotide binding"/>
    <property type="evidence" value="ECO:0007669"/>
    <property type="project" value="UniProtKB-KW"/>
</dbReference>
<sequence>MVTKKMIFSLAVSAMFTLNMSGLVHAAAPTALTVEGIKQQTEQDAGTGTHITLLHTNDVHAHALEESPSMGLAKIAGLADLYREANPNTLLVDDGDAVHGTSFATLVRGESIIKVMNEMNFAALTPGNHEFDYGYERLLELSKMANFPFISANLTQKDTGAAPFEPYIIREVNGVKIGFFGLTTPETAYKTNPNNVTNVSFTDPTEAARKMVAELQGTVDVIVAMGHIGMDQSTEQTSIDIVNAVPGIDVFIDGHSHTLLENGQLENGTLIASTGEYGEHLGVVDLWVDKGDVTKKEAYTVDEKAAANVTPDPEVASLITSIQSSQEPILNEEVAKSSVLLDGSREKVRAGETNLGDLITDAMRSVSGADAAITNGGGIRASIDAGSVTKGDVVTVLPFGNLVISIDVTGADILAALENGATDYPTAKGAFAHVSGITYKIDPAKPAGSRVHSVTVAGAPLDLNKTYNVATNDFLVAGGDEYKMFLGKQQTGTYGTLDEALIQHMQSLGSVNMTTSEKRITAAPTPGNATKPAPAPADKPAATKPAAPAKPVTPAKPAPGKPAAATKPAPAKPSAPAAQADSDVYVVKNGDTLYSIAKKHGTTWQELRDANDLTNAHWIYPGQKLELPDAS</sequence>
<feature type="compositionally biased region" description="Low complexity" evidence="3">
    <location>
        <begin position="561"/>
        <end position="580"/>
    </location>
</feature>